<dbReference type="EMBL" id="BGZP01000002">
    <property type="protein sequence ID" value="GBR77486.1"/>
    <property type="molecule type" value="Genomic_DNA"/>
</dbReference>
<comment type="caution">
    <text evidence="1">The sequence shown here is derived from an EMBL/GenBank/DDBJ whole genome shotgun (WGS) entry which is preliminary data.</text>
</comment>
<organism evidence="1 2">
    <name type="scientific">Candidatus Termititenax dinenymphae</name>
    <dbReference type="NCBI Taxonomy" id="2218523"/>
    <lineage>
        <taxon>Bacteria</taxon>
        <taxon>Bacillati</taxon>
        <taxon>Candidatus Margulisiibacteriota</taxon>
        <taxon>Candidatus Termititenacia</taxon>
        <taxon>Candidatus Termititenacales</taxon>
        <taxon>Candidatus Termititenacaceae</taxon>
        <taxon>Candidatus Termititenax</taxon>
    </lineage>
</organism>
<evidence type="ECO:0000313" key="2">
    <source>
        <dbReference type="Proteomes" id="UP000282196"/>
    </source>
</evidence>
<proteinExistence type="predicted"/>
<dbReference type="AlphaFoldDB" id="A0A388TKA1"/>
<evidence type="ECO:0000313" key="1">
    <source>
        <dbReference type="EMBL" id="GBR77486.1"/>
    </source>
</evidence>
<accession>A0A388TKA1</accession>
<reference evidence="1 2" key="1">
    <citation type="journal article" date="2019" name="ISME J.">
        <title>Genome analyses of uncultured TG2/ZB3 bacteria in 'Margulisbacteria' specifically attached to ectosymbiotic spirochetes of protists in the termite gut.</title>
        <authorList>
            <person name="Utami Y.D."/>
            <person name="Kuwahara H."/>
            <person name="Igai K."/>
            <person name="Murakami T."/>
            <person name="Sugaya K."/>
            <person name="Morikawa T."/>
            <person name="Nagura Y."/>
            <person name="Yuki M."/>
            <person name="Deevong P."/>
            <person name="Inoue T."/>
            <person name="Kihara K."/>
            <person name="Lo N."/>
            <person name="Yamada A."/>
            <person name="Ohkuma M."/>
            <person name="Hongoh Y."/>
        </authorList>
    </citation>
    <scope>NUCLEOTIDE SEQUENCE [LARGE SCALE GENOMIC DNA]</scope>
    <source>
        <strain evidence="1">RsDinE6-01</strain>
    </source>
</reference>
<keyword evidence="2" id="KW-1185">Reference proteome</keyword>
<sequence length="251" mass="28090">MWQKKLLAGNSNWVFDLKASMLVEEFLVPPAQLSEGAEFLIARNFYIQTSKQKLWAIDAASPYWIQNFSAVGIMDPGRILVLDKPVGNNPERAFLLTEPRKIYLGTMSLELGKGVLWQKGTTIEAPLKSLVLRRDNKKFNLCGQILIDDKSIGVFLLKPLQLRLQDEDIWCNFLRFDKDWELIGFCAPGVAAEVVVLGGQKIGLRVGLPENIRLAEPVSVISFGNVTAKETLVPLQNTLAAVEQFSLDMED</sequence>
<protein>
    <submittedName>
        <fullName evidence="1">Uncharacterized protein</fullName>
    </submittedName>
</protein>
<name>A0A388TKA1_9BACT</name>
<dbReference type="Proteomes" id="UP000282196">
    <property type="component" value="Unassembled WGS sequence"/>
</dbReference>
<gene>
    <name evidence="1" type="ORF">RDn1_145</name>
</gene>